<proteinExistence type="predicted"/>
<protein>
    <submittedName>
        <fullName evidence="3">Uncharacterized protein</fullName>
    </submittedName>
</protein>
<name>A0A6A6ZTY9_9PLEO</name>
<reference evidence="3" key="1">
    <citation type="journal article" date="2020" name="Stud. Mycol.">
        <title>101 Dothideomycetes genomes: a test case for predicting lifestyles and emergence of pathogens.</title>
        <authorList>
            <person name="Haridas S."/>
            <person name="Albert R."/>
            <person name="Binder M."/>
            <person name="Bloem J."/>
            <person name="Labutti K."/>
            <person name="Salamov A."/>
            <person name="Andreopoulos B."/>
            <person name="Baker S."/>
            <person name="Barry K."/>
            <person name="Bills G."/>
            <person name="Bluhm B."/>
            <person name="Cannon C."/>
            <person name="Castanera R."/>
            <person name="Culley D."/>
            <person name="Daum C."/>
            <person name="Ezra D."/>
            <person name="Gonzalez J."/>
            <person name="Henrissat B."/>
            <person name="Kuo A."/>
            <person name="Liang C."/>
            <person name="Lipzen A."/>
            <person name="Lutzoni F."/>
            <person name="Magnuson J."/>
            <person name="Mondo S."/>
            <person name="Nolan M."/>
            <person name="Ohm R."/>
            <person name="Pangilinan J."/>
            <person name="Park H.-J."/>
            <person name="Ramirez L."/>
            <person name="Alfaro M."/>
            <person name="Sun H."/>
            <person name="Tritt A."/>
            <person name="Yoshinaga Y."/>
            <person name="Zwiers L.-H."/>
            <person name="Turgeon B."/>
            <person name="Goodwin S."/>
            <person name="Spatafora J."/>
            <person name="Crous P."/>
            <person name="Grigoriev I."/>
        </authorList>
    </citation>
    <scope>NUCLEOTIDE SEQUENCE</scope>
    <source>
        <strain evidence="3">CBS 113818</strain>
    </source>
</reference>
<organism evidence="3 4">
    <name type="scientific">Ophiobolus disseminans</name>
    <dbReference type="NCBI Taxonomy" id="1469910"/>
    <lineage>
        <taxon>Eukaryota</taxon>
        <taxon>Fungi</taxon>
        <taxon>Dikarya</taxon>
        <taxon>Ascomycota</taxon>
        <taxon>Pezizomycotina</taxon>
        <taxon>Dothideomycetes</taxon>
        <taxon>Pleosporomycetidae</taxon>
        <taxon>Pleosporales</taxon>
        <taxon>Pleosporineae</taxon>
        <taxon>Phaeosphaeriaceae</taxon>
        <taxon>Ophiobolus</taxon>
    </lineage>
</organism>
<dbReference type="Proteomes" id="UP000799424">
    <property type="component" value="Unassembled WGS sequence"/>
</dbReference>
<dbReference type="EMBL" id="MU006230">
    <property type="protein sequence ID" value="KAF2824313.1"/>
    <property type="molecule type" value="Genomic_DNA"/>
</dbReference>
<keyword evidence="4" id="KW-1185">Reference proteome</keyword>
<evidence type="ECO:0000313" key="4">
    <source>
        <dbReference type="Proteomes" id="UP000799424"/>
    </source>
</evidence>
<sequence length="117" mass="13053">MTVPRSCGYTGSGGPGTRDADRPDARAAESEQPRWTTKKCAWLRLKAIISVLTYVVFLFNRQQRIRAEGWRSSLSWTGGCSCLDQWGAVQSRRFAGGQMKRSMIKLGRIANEEVKGV</sequence>
<gene>
    <name evidence="3" type="ORF">CC86DRAFT_53786</name>
</gene>
<feature type="compositionally biased region" description="Basic and acidic residues" evidence="1">
    <location>
        <begin position="18"/>
        <end position="32"/>
    </location>
</feature>
<keyword evidence="2" id="KW-0812">Transmembrane</keyword>
<evidence type="ECO:0000313" key="3">
    <source>
        <dbReference type="EMBL" id="KAF2824313.1"/>
    </source>
</evidence>
<keyword evidence="2" id="KW-1133">Transmembrane helix</keyword>
<evidence type="ECO:0000256" key="2">
    <source>
        <dbReference type="SAM" id="Phobius"/>
    </source>
</evidence>
<feature type="transmembrane region" description="Helical" evidence="2">
    <location>
        <begin position="41"/>
        <end position="59"/>
    </location>
</feature>
<dbReference type="AlphaFoldDB" id="A0A6A6ZTY9"/>
<feature type="region of interest" description="Disordered" evidence="1">
    <location>
        <begin position="1"/>
        <end position="32"/>
    </location>
</feature>
<keyword evidence="2" id="KW-0472">Membrane</keyword>
<accession>A0A6A6ZTY9</accession>
<evidence type="ECO:0000256" key="1">
    <source>
        <dbReference type="SAM" id="MobiDB-lite"/>
    </source>
</evidence>